<accession>A0A1H9F6S0</accession>
<dbReference type="SUPFAM" id="SSF51261">
    <property type="entry name" value="Duplicated hybrid motif"/>
    <property type="match status" value="1"/>
</dbReference>
<dbReference type="PANTHER" id="PTHR21666">
    <property type="entry name" value="PEPTIDASE-RELATED"/>
    <property type="match status" value="1"/>
</dbReference>
<keyword evidence="2" id="KW-0732">Signal</keyword>
<dbReference type="Gene3D" id="2.70.70.10">
    <property type="entry name" value="Glucose Permease (Domain IIA)"/>
    <property type="match status" value="1"/>
</dbReference>
<evidence type="ECO:0000256" key="1">
    <source>
        <dbReference type="SAM" id="MobiDB-lite"/>
    </source>
</evidence>
<feature type="chain" id="PRO_5011537243" evidence="2">
    <location>
        <begin position="26"/>
        <end position="334"/>
    </location>
</feature>
<reference evidence="5" key="1">
    <citation type="submission" date="2016-10" db="EMBL/GenBank/DDBJ databases">
        <authorList>
            <person name="Varghese N."/>
            <person name="Submissions S."/>
        </authorList>
    </citation>
    <scope>NUCLEOTIDE SEQUENCE [LARGE SCALE GENOMIC DNA]</scope>
    <source>
        <strain evidence="5">CGMCC 4.578</strain>
    </source>
</reference>
<dbReference type="GO" id="GO:0004222">
    <property type="term" value="F:metalloendopeptidase activity"/>
    <property type="evidence" value="ECO:0007669"/>
    <property type="project" value="TreeGrafter"/>
</dbReference>
<organism evidence="4 5">
    <name type="scientific">Lentzea flaviverrucosa</name>
    <dbReference type="NCBI Taxonomy" id="200379"/>
    <lineage>
        <taxon>Bacteria</taxon>
        <taxon>Bacillati</taxon>
        <taxon>Actinomycetota</taxon>
        <taxon>Actinomycetes</taxon>
        <taxon>Pseudonocardiales</taxon>
        <taxon>Pseudonocardiaceae</taxon>
        <taxon>Lentzea</taxon>
    </lineage>
</organism>
<evidence type="ECO:0000313" key="4">
    <source>
        <dbReference type="EMBL" id="SEQ33123.1"/>
    </source>
</evidence>
<dbReference type="InterPro" id="IPR016047">
    <property type="entry name" value="M23ase_b-sheet_dom"/>
</dbReference>
<feature type="region of interest" description="Disordered" evidence="1">
    <location>
        <begin position="125"/>
        <end position="147"/>
    </location>
</feature>
<dbReference type="InterPro" id="IPR050570">
    <property type="entry name" value="Cell_wall_metabolism_enzyme"/>
</dbReference>
<keyword evidence="5" id="KW-1185">Reference proteome</keyword>
<dbReference type="Pfam" id="PF01551">
    <property type="entry name" value="Peptidase_M23"/>
    <property type="match status" value="1"/>
</dbReference>
<feature type="compositionally biased region" description="Basic and acidic residues" evidence="1">
    <location>
        <begin position="184"/>
        <end position="193"/>
    </location>
</feature>
<evidence type="ECO:0000259" key="3">
    <source>
        <dbReference type="Pfam" id="PF01551"/>
    </source>
</evidence>
<gene>
    <name evidence="4" type="ORF">SAMN05216195_102163</name>
</gene>
<name>A0A1H9F6S0_9PSEU</name>
<dbReference type="InterPro" id="IPR011055">
    <property type="entry name" value="Dup_hybrid_motif"/>
</dbReference>
<dbReference type="EMBL" id="FOFT01000002">
    <property type="protein sequence ID" value="SEQ33123.1"/>
    <property type="molecule type" value="Genomic_DNA"/>
</dbReference>
<feature type="region of interest" description="Disordered" evidence="1">
    <location>
        <begin position="184"/>
        <end position="203"/>
    </location>
</feature>
<sequence length="334" mass="35436">MVQTGRVLAVFVAGLLLLGTAPAVAQPVVSLGGIMVNYLELRRQAQLTHKRVSAAESAHAALVAAAASASEVERAADAEWRNQAVRFNQVITDAVQGFTAELLQVSGTSDREEAVAPDLVTESSRSFEAAGTARNTARSKSDAADKAVEDAAADLRRRRDELAKRLTEVRTALDWMTPDQRDTLGLEAAKRPELATSGGAARSGSSMVFAPTRGVVTSNFGPRWGAMHNGLDIANRIGTPVVSAMDGVVAEAGPASGFGLWVKIVHTDRTTAIYGHINSYSVRAGQRVSAGQVIAAMGNRGESTGPHLHYEIWDSSGRKVDPLVWLRGKGIMAW</sequence>
<feature type="signal peptide" evidence="2">
    <location>
        <begin position="1"/>
        <end position="25"/>
    </location>
</feature>
<protein>
    <submittedName>
        <fullName evidence="4">Murein DD-endopeptidase MepM and murein hydrolase activator NlpD, contain LysM domain</fullName>
    </submittedName>
</protein>
<dbReference type="Proteomes" id="UP000199028">
    <property type="component" value="Unassembled WGS sequence"/>
</dbReference>
<dbReference type="PANTHER" id="PTHR21666:SF270">
    <property type="entry name" value="MUREIN HYDROLASE ACTIVATOR ENVC"/>
    <property type="match status" value="1"/>
</dbReference>
<evidence type="ECO:0000256" key="2">
    <source>
        <dbReference type="SAM" id="SignalP"/>
    </source>
</evidence>
<proteinExistence type="predicted"/>
<feature type="domain" description="M23ase beta-sheet core" evidence="3">
    <location>
        <begin position="227"/>
        <end position="322"/>
    </location>
</feature>
<dbReference type="CDD" id="cd12797">
    <property type="entry name" value="M23_peptidase"/>
    <property type="match status" value="1"/>
</dbReference>
<dbReference type="AlphaFoldDB" id="A0A1H9F6S0"/>
<keyword evidence="4" id="KW-0378">Hydrolase</keyword>
<evidence type="ECO:0000313" key="5">
    <source>
        <dbReference type="Proteomes" id="UP000199028"/>
    </source>
</evidence>